<organism evidence="2 4">
    <name type="scientific">Corynebacterium imitans</name>
    <dbReference type="NCBI Taxonomy" id="156978"/>
    <lineage>
        <taxon>Bacteria</taxon>
        <taxon>Bacillati</taxon>
        <taxon>Actinomycetota</taxon>
        <taxon>Actinomycetes</taxon>
        <taxon>Mycobacteriales</taxon>
        <taxon>Corynebacteriaceae</taxon>
        <taxon>Corynebacterium</taxon>
    </lineage>
</organism>
<evidence type="ECO:0000313" key="3">
    <source>
        <dbReference type="EMBL" id="SNV72879.1"/>
    </source>
</evidence>
<feature type="transmembrane region" description="Helical" evidence="1">
    <location>
        <begin position="53"/>
        <end position="72"/>
    </location>
</feature>
<dbReference type="eggNOG" id="ENOG5031QTX">
    <property type="taxonomic scope" value="Bacteria"/>
</dbReference>
<keyword evidence="4" id="KW-1185">Reference proteome</keyword>
<dbReference type="AlphaFoldDB" id="A0A076NN12"/>
<dbReference type="Proteomes" id="UP000215374">
    <property type="component" value="Chromosome 1"/>
</dbReference>
<evidence type="ECO:0000313" key="2">
    <source>
        <dbReference type="EMBL" id="AIJ33601.1"/>
    </source>
</evidence>
<dbReference type="RefSeq" id="WP_038590688.1">
    <property type="nucleotide sequence ID" value="NZ_CP009211.1"/>
</dbReference>
<reference evidence="2 4" key="1">
    <citation type="submission" date="2014-08" db="EMBL/GenBank/DDBJ databases">
        <title>Complete genome sequence of Corynebacterium imitans DSM 44264, isolated from a five-month-old boy with suspected pharyngeal diphtheria.</title>
        <authorList>
            <person name="Mollmann S."/>
            <person name="Albersmeier A."/>
            <person name="Ruckert C."/>
            <person name="Tauch A."/>
        </authorList>
    </citation>
    <scope>NUCLEOTIDE SEQUENCE [LARGE SCALE GENOMIC DNA]</scope>
    <source>
        <strain evidence="2 4">DSM 44264</strain>
    </source>
</reference>
<dbReference type="HOGENOM" id="CLU_1382096_0_0_11"/>
<dbReference type="Proteomes" id="UP000028780">
    <property type="component" value="Chromosome"/>
</dbReference>
<accession>A0A076NN12</accession>
<keyword evidence="1" id="KW-0472">Membrane</keyword>
<dbReference type="KEGG" id="cii:CIMIT_06565"/>
<keyword evidence="1" id="KW-0812">Transmembrane</keyword>
<reference evidence="3 5" key="2">
    <citation type="submission" date="2017-06" db="EMBL/GenBank/DDBJ databases">
        <authorList>
            <consortium name="Pathogen Informatics"/>
        </authorList>
    </citation>
    <scope>NUCLEOTIDE SEQUENCE [LARGE SCALE GENOMIC DNA]</scope>
    <source>
        <strain evidence="3 5">NCTC13015</strain>
    </source>
</reference>
<evidence type="ECO:0000313" key="4">
    <source>
        <dbReference type="Proteomes" id="UP000028780"/>
    </source>
</evidence>
<protein>
    <submittedName>
        <fullName evidence="2">Uncharacterized protein</fullName>
    </submittedName>
</protein>
<dbReference type="EMBL" id="LT906467">
    <property type="protein sequence ID" value="SNV72879.1"/>
    <property type="molecule type" value="Genomic_DNA"/>
</dbReference>
<name>A0A076NN12_9CORY</name>
<dbReference type="STRING" id="156978.CIMIT_06565"/>
<evidence type="ECO:0000313" key="5">
    <source>
        <dbReference type="Proteomes" id="UP000215374"/>
    </source>
</evidence>
<dbReference type="OrthoDB" id="4424976at2"/>
<evidence type="ECO:0000256" key="1">
    <source>
        <dbReference type="SAM" id="Phobius"/>
    </source>
</evidence>
<dbReference type="EMBL" id="CP009211">
    <property type="protein sequence ID" value="AIJ33601.1"/>
    <property type="molecule type" value="Genomic_DNA"/>
</dbReference>
<sequence length="201" mass="22541">MSSILSLWKKHPGFRFARYELELYRDLLRWIRGHRLVPEDAEVLPHPPGRLQMLVSVISVLCIEMVVVHLLLPAGTVRLVALLLSIWGIVYVASLIGSERIRPSYVADDVTVLRRGKLVFAEVPASLIKQKHHQRTFSSEVSIDSDTLTVGGAGGTDTLLELSEAIDVAGDRYPWQRPRMQPVTQIRYYAGVARETSASSR</sequence>
<proteinExistence type="predicted"/>
<gene>
    <name evidence="2" type="ORF">CIMIT_06565</name>
    <name evidence="3" type="ORF">SAMEA4535761_01373</name>
</gene>
<feature type="transmembrane region" description="Helical" evidence="1">
    <location>
        <begin position="78"/>
        <end position="96"/>
    </location>
</feature>
<keyword evidence="1" id="KW-1133">Transmembrane helix</keyword>